<protein>
    <submittedName>
        <fullName evidence="3">Uncharacterized protein</fullName>
    </submittedName>
</protein>
<comment type="similarity">
    <text evidence="1">Belongs to the cation transport ATPase (P-type) (TC 3.A.3) family. Type IB subfamily.</text>
</comment>
<keyword evidence="2" id="KW-1133">Transmembrane helix</keyword>
<name>A0ABC8SXZ6_9AQUA</name>
<dbReference type="InterPro" id="IPR051014">
    <property type="entry name" value="Cation_Transport_ATPase_IB"/>
</dbReference>
<evidence type="ECO:0000313" key="3">
    <source>
        <dbReference type="EMBL" id="CAK9160736.1"/>
    </source>
</evidence>
<dbReference type="PANTHER" id="PTHR48085">
    <property type="entry name" value="CADMIUM/ZINC-TRANSPORTING ATPASE HMA2-RELATED"/>
    <property type="match status" value="1"/>
</dbReference>
<dbReference type="Gene3D" id="3.40.1110.10">
    <property type="entry name" value="Calcium-transporting ATPase, cytoplasmic domain N"/>
    <property type="match status" value="1"/>
</dbReference>
<feature type="transmembrane region" description="Helical" evidence="2">
    <location>
        <begin position="140"/>
        <end position="159"/>
    </location>
</feature>
<accession>A0ABC8SXZ6</accession>
<evidence type="ECO:0000313" key="4">
    <source>
        <dbReference type="Proteomes" id="UP001642360"/>
    </source>
</evidence>
<sequence length="452" mass="49079">MAAAIIEHGHSLSVEPKPDGVEEFQNFPGEGIYGKIDGNDIHVGNRKIAMRAGCATVPILEGGATEGKSVGYIFLNSLPAGIFSLSDVCRTGVQETIKELKIMGIKTAMLTGDCHAAARHAQDQKIPKAVRLARRTCQKVIENLILSVTTKAAILALAIAGHPIVWAAVLANVGSCLLVILNSMLLLRGAPQYSKKCCKSSAVLHDHKHGSETDGGHCSHTKQHCSDIEAQKMYEPQSCSSKMCASRDHGKRDMFTEDIELGSVHNHACLGHSSCCGEDEDVIKVENHGGCVAGDMIHEAKHCEHKDHSMINHNMEMYSVHNHLDCSISSEELDPDLPTNKHCHKNICMKNCLENRISDESLSNMVKSCSKNCPPNGEDHSECKKHATEGGKLRKNLCSTTNHVECTTVKACMSLENRRFGACCESFRKGCCDKNGHFGASFKGGLSEIIIE</sequence>
<dbReference type="InterPro" id="IPR023214">
    <property type="entry name" value="HAD_sf"/>
</dbReference>
<dbReference type="AlphaFoldDB" id="A0ABC8SXZ6"/>
<feature type="transmembrane region" description="Helical" evidence="2">
    <location>
        <begin position="165"/>
        <end position="187"/>
    </location>
</feature>
<dbReference type="Proteomes" id="UP001642360">
    <property type="component" value="Unassembled WGS sequence"/>
</dbReference>
<keyword evidence="4" id="KW-1185">Reference proteome</keyword>
<evidence type="ECO:0000256" key="2">
    <source>
        <dbReference type="SAM" id="Phobius"/>
    </source>
</evidence>
<reference evidence="3 4" key="1">
    <citation type="submission" date="2024-02" db="EMBL/GenBank/DDBJ databases">
        <authorList>
            <person name="Vignale AGUSTIN F."/>
            <person name="Sosa J E."/>
            <person name="Modenutti C."/>
        </authorList>
    </citation>
    <scope>NUCLEOTIDE SEQUENCE [LARGE SCALE GENOMIC DNA]</scope>
</reference>
<gene>
    <name evidence="3" type="ORF">ILEXP_LOCUS29517</name>
</gene>
<dbReference type="InterPro" id="IPR036412">
    <property type="entry name" value="HAD-like_sf"/>
</dbReference>
<keyword evidence="2" id="KW-0812">Transmembrane</keyword>
<dbReference type="Gene3D" id="3.40.50.1000">
    <property type="entry name" value="HAD superfamily/HAD-like"/>
    <property type="match status" value="1"/>
</dbReference>
<dbReference type="InterPro" id="IPR023299">
    <property type="entry name" value="ATPase_P-typ_cyto_dom_N"/>
</dbReference>
<comment type="caution">
    <text evidence="3">The sequence shown here is derived from an EMBL/GenBank/DDBJ whole genome shotgun (WGS) entry which is preliminary data.</text>
</comment>
<evidence type="ECO:0000256" key="1">
    <source>
        <dbReference type="ARBA" id="ARBA00006024"/>
    </source>
</evidence>
<dbReference type="EMBL" id="CAUOFW020003569">
    <property type="protein sequence ID" value="CAK9160736.1"/>
    <property type="molecule type" value="Genomic_DNA"/>
</dbReference>
<organism evidence="3 4">
    <name type="scientific">Ilex paraguariensis</name>
    <name type="common">yerba mate</name>
    <dbReference type="NCBI Taxonomy" id="185542"/>
    <lineage>
        <taxon>Eukaryota</taxon>
        <taxon>Viridiplantae</taxon>
        <taxon>Streptophyta</taxon>
        <taxon>Embryophyta</taxon>
        <taxon>Tracheophyta</taxon>
        <taxon>Spermatophyta</taxon>
        <taxon>Magnoliopsida</taxon>
        <taxon>eudicotyledons</taxon>
        <taxon>Gunneridae</taxon>
        <taxon>Pentapetalae</taxon>
        <taxon>asterids</taxon>
        <taxon>campanulids</taxon>
        <taxon>Aquifoliales</taxon>
        <taxon>Aquifoliaceae</taxon>
        <taxon>Ilex</taxon>
    </lineage>
</organism>
<keyword evidence="2" id="KW-0472">Membrane</keyword>
<dbReference type="SUPFAM" id="SSF56784">
    <property type="entry name" value="HAD-like"/>
    <property type="match status" value="1"/>
</dbReference>
<dbReference type="PANTHER" id="PTHR48085:SF5">
    <property type="entry name" value="CADMIUM_ZINC-TRANSPORTING ATPASE HMA4-RELATED"/>
    <property type="match status" value="1"/>
</dbReference>
<proteinExistence type="inferred from homology"/>